<dbReference type="Proteomes" id="UP001501468">
    <property type="component" value="Unassembled WGS sequence"/>
</dbReference>
<feature type="transmembrane region" description="Helical" evidence="7">
    <location>
        <begin position="120"/>
        <end position="151"/>
    </location>
</feature>
<evidence type="ECO:0000256" key="6">
    <source>
        <dbReference type="ARBA" id="ARBA00023136"/>
    </source>
</evidence>
<sequence length="338" mass="36287">MSEIHSGVEFGAGTTDETFDLEQEPATKKIEGRTPWQLARARLRRDKLSMVALVVASLVVLMAILAPILDAVGILKPNDFNPELIDPALGGYPIGPLGGMSWTHPLGVEPGTGRDTLSRVVLGLTFSLIVAISATLIAVVFGTVLGLIAGFLGHWSDWSISRFADMVLAFPVTLMLLALSGMFIDIIGKVVPNDNVATGLYIIFVLGFFGWPTFARIIRGQVLSMREREFIEAARSLGASNRRIYFKELLPNLWAPILVYGTLVLPAYVSAEAALSFLGVGIKPPTPTLGNILANSVNYASSVPIFFLVPGLAIATVVLSFNLLGDGLRDALDPKADR</sequence>
<protein>
    <submittedName>
        <fullName evidence="9">ABC transporter permease</fullName>
    </submittedName>
</protein>
<dbReference type="CDD" id="cd06261">
    <property type="entry name" value="TM_PBP2"/>
    <property type="match status" value="1"/>
</dbReference>
<dbReference type="SUPFAM" id="SSF161098">
    <property type="entry name" value="MetI-like"/>
    <property type="match status" value="1"/>
</dbReference>
<keyword evidence="5 7" id="KW-1133">Transmembrane helix</keyword>
<evidence type="ECO:0000256" key="7">
    <source>
        <dbReference type="RuleBase" id="RU363032"/>
    </source>
</evidence>
<dbReference type="PANTHER" id="PTHR43386">
    <property type="entry name" value="OLIGOPEPTIDE TRANSPORT SYSTEM PERMEASE PROTEIN APPC"/>
    <property type="match status" value="1"/>
</dbReference>
<keyword evidence="6 7" id="KW-0472">Membrane</keyword>
<dbReference type="PROSITE" id="PS50928">
    <property type="entry name" value="ABC_TM1"/>
    <property type="match status" value="1"/>
</dbReference>
<keyword evidence="2 7" id="KW-0813">Transport</keyword>
<feature type="transmembrane region" description="Helical" evidence="7">
    <location>
        <begin position="48"/>
        <end position="69"/>
    </location>
</feature>
<reference evidence="10" key="1">
    <citation type="journal article" date="2019" name="Int. J. Syst. Evol. Microbiol.">
        <title>The Global Catalogue of Microorganisms (GCM) 10K type strain sequencing project: providing services to taxonomists for standard genome sequencing and annotation.</title>
        <authorList>
            <consortium name="The Broad Institute Genomics Platform"/>
            <consortium name="The Broad Institute Genome Sequencing Center for Infectious Disease"/>
            <person name="Wu L."/>
            <person name="Ma J."/>
        </authorList>
    </citation>
    <scope>NUCLEOTIDE SEQUENCE [LARGE SCALE GENOMIC DNA]</scope>
    <source>
        <strain evidence="10">JCM 17125</strain>
    </source>
</reference>
<dbReference type="InterPro" id="IPR050366">
    <property type="entry name" value="BP-dependent_transpt_permease"/>
</dbReference>
<feature type="transmembrane region" description="Helical" evidence="7">
    <location>
        <begin position="249"/>
        <end position="269"/>
    </location>
</feature>
<feature type="transmembrane region" description="Helical" evidence="7">
    <location>
        <begin position="163"/>
        <end position="184"/>
    </location>
</feature>
<evidence type="ECO:0000256" key="3">
    <source>
        <dbReference type="ARBA" id="ARBA00022475"/>
    </source>
</evidence>
<evidence type="ECO:0000313" key="9">
    <source>
        <dbReference type="EMBL" id="GAA3697343.1"/>
    </source>
</evidence>
<evidence type="ECO:0000256" key="5">
    <source>
        <dbReference type="ARBA" id="ARBA00022989"/>
    </source>
</evidence>
<gene>
    <name evidence="9" type="ORF">GCM10022399_12100</name>
</gene>
<comment type="subcellular location">
    <subcellularLocation>
        <location evidence="1 7">Cell membrane</location>
        <topology evidence="1 7">Multi-pass membrane protein</topology>
    </subcellularLocation>
</comment>
<feature type="transmembrane region" description="Helical" evidence="7">
    <location>
        <begin position="196"/>
        <end position="218"/>
    </location>
</feature>
<proteinExistence type="inferred from homology"/>
<dbReference type="Pfam" id="PF00528">
    <property type="entry name" value="BPD_transp_1"/>
    <property type="match status" value="1"/>
</dbReference>
<comment type="caution">
    <text evidence="9">The sequence shown here is derived from an EMBL/GenBank/DDBJ whole genome shotgun (WGS) entry which is preliminary data.</text>
</comment>
<feature type="transmembrane region" description="Helical" evidence="7">
    <location>
        <begin position="305"/>
        <end position="325"/>
    </location>
</feature>
<accession>A0ABP7CZG9</accession>
<keyword evidence="10" id="KW-1185">Reference proteome</keyword>
<dbReference type="Gene3D" id="1.10.3720.10">
    <property type="entry name" value="MetI-like"/>
    <property type="match status" value="1"/>
</dbReference>
<evidence type="ECO:0000256" key="1">
    <source>
        <dbReference type="ARBA" id="ARBA00004651"/>
    </source>
</evidence>
<dbReference type="EMBL" id="BAABDC010000002">
    <property type="protein sequence ID" value="GAA3697343.1"/>
    <property type="molecule type" value="Genomic_DNA"/>
</dbReference>
<dbReference type="Pfam" id="PF12911">
    <property type="entry name" value="OppC_N"/>
    <property type="match status" value="1"/>
</dbReference>
<evidence type="ECO:0000313" key="10">
    <source>
        <dbReference type="Proteomes" id="UP001501468"/>
    </source>
</evidence>
<dbReference type="RefSeq" id="WP_344943061.1">
    <property type="nucleotide sequence ID" value="NZ_BAABDC010000002.1"/>
</dbReference>
<dbReference type="InterPro" id="IPR000515">
    <property type="entry name" value="MetI-like"/>
</dbReference>
<keyword evidence="4 7" id="KW-0812">Transmembrane</keyword>
<evidence type="ECO:0000259" key="8">
    <source>
        <dbReference type="PROSITE" id="PS50928"/>
    </source>
</evidence>
<evidence type="ECO:0000256" key="4">
    <source>
        <dbReference type="ARBA" id="ARBA00022692"/>
    </source>
</evidence>
<comment type="similarity">
    <text evidence="7">Belongs to the binding-protein-dependent transport system permease family.</text>
</comment>
<name>A0ABP7CZG9_9MICO</name>
<organism evidence="9 10">
    <name type="scientific">Terrabacter ginsenosidimutans</name>
    <dbReference type="NCBI Taxonomy" id="490575"/>
    <lineage>
        <taxon>Bacteria</taxon>
        <taxon>Bacillati</taxon>
        <taxon>Actinomycetota</taxon>
        <taxon>Actinomycetes</taxon>
        <taxon>Micrococcales</taxon>
        <taxon>Intrasporangiaceae</taxon>
        <taxon>Terrabacter</taxon>
    </lineage>
</organism>
<keyword evidence="3" id="KW-1003">Cell membrane</keyword>
<dbReference type="InterPro" id="IPR025966">
    <property type="entry name" value="OppC_N"/>
</dbReference>
<dbReference type="InterPro" id="IPR035906">
    <property type="entry name" value="MetI-like_sf"/>
</dbReference>
<evidence type="ECO:0000256" key="2">
    <source>
        <dbReference type="ARBA" id="ARBA00022448"/>
    </source>
</evidence>
<dbReference type="PANTHER" id="PTHR43386:SF1">
    <property type="entry name" value="D,D-DIPEPTIDE TRANSPORT SYSTEM PERMEASE PROTEIN DDPC-RELATED"/>
    <property type="match status" value="1"/>
</dbReference>
<feature type="domain" description="ABC transmembrane type-1" evidence="8">
    <location>
        <begin position="124"/>
        <end position="325"/>
    </location>
</feature>